<protein>
    <submittedName>
        <fullName evidence="2">Uncharacterized protein</fullName>
    </submittedName>
</protein>
<sequence length="86" mass="8389">MHRPTRSRRSRHPALSTPLLLVMALAAALAPGLIGGCAASSRQGSGAGGPGAGPASSEPGRARGANSEGVVATVHPLATEAWAAAL</sequence>
<accession>A0A6J4Q3H1</accession>
<gene>
    <name evidence="2" type="ORF">AVDCRST_MAG64-3537</name>
</gene>
<organism evidence="2">
    <name type="scientific">uncultured Phycisphaerae bacterium</name>
    <dbReference type="NCBI Taxonomy" id="904963"/>
    <lineage>
        <taxon>Bacteria</taxon>
        <taxon>Pseudomonadati</taxon>
        <taxon>Planctomycetota</taxon>
        <taxon>Phycisphaerae</taxon>
        <taxon>environmental samples</taxon>
    </lineage>
</organism>
<name>A0A6J4Q3H1_9BACT</name>
<evidence type="ECO:0000313" key="2">
    <source>
        <dbReference type="EMBL" id="CAA9431079.1"/>
    </source>
</evidence>
<evidence type="ECO:0000256" key="1">
    <source>
        <dbReference type="SAM" id="MobiDB-lite"/>
    </source>
</evidence>
<dbReference type="EMBL" id="CADCUQ010000806">
    <property type="protein sequence ID" value="CAA9431079.1"/>
    <property type="molecule type" value="Genomic_DNA"/>
</dbReference>
<proteinExistence type="predicted"/>
<dbReference type="AlphaFoldDB" id="A0A6J4Q3H1"/>
<reference evidence="2" key="1">
    <citation type="submission" date="2020-02" db="EMBL/GenBank/DDBJ databases">
        <authorList>
            <person name="Meier V. D."/>
        </authorList>
    </citation>
    <scope>NUCLEOTIDE SEQUENCE</scope>
    <source>
        <strain evidence="2">AVDCRST_MAG64</strain>
    </source>
</reference>
<feature type="region of interest" description="Disordered" evidence="1">
    <location>
        <begin position="39"/>
        <end position="71"/>
    </location>
</feature>
<feature type="non-terminal residue" evidence="2">
    <location>
        <position position="86"/>
    </location>
</feature>